<dbReference type="STRING" id="630390.A0A180GZ91"/>
<dbReference type="Proteomes" id="UP000005240">
    <property type="component" value="Unassembled WGS sequence"/>
</dbReference>
<evidence type="ECO:0000313" key="5">
    <source>
        <dbReference type="Proteomes" id="UP000005240"/>
    </source>
</evidence>
<organism evidence="3">
    <name type="scientific">Puccinia triticina (isolate 1-1 / race 1 (BBBD))</name>
    <name type="common">Brown leaf rust fungus</name>
    <dbReference type="NCBI Taxonomy" id="630390"/>
    <lineage>
        <taxon>Eukaryota</taxon>
        <taxon>Fungi</taxon>
        <taxon>Dikarya</taxon>
        <taxon>Basidiomycota</taxon>
        <taxon>Pucciniomycotina</taxon>
        <taxon>Pucciniomycetes</taxon>
        <taxon>Pucciniales</taxon>
        <taxon>Pucciniaceae</taxon>
        <taxon>Puccinia</taxon>
    </lineage>
</organism>
<keyword evidence="5" id="KW-1185">Reference proteome</keyword>
<dbReference type="VEuPathDB" id="FungiDB:PTTG_01728"/>
<proteinExistence type="predicted"/>
<feature type="region of interest" description="Disordered" evidence="1">
    <location>
        <begin position="119"/>
        <end position="154"/>
    </location>
</feature>
<dbReference type="OrthoDB" id="5424058at2759"/>
<feature type="compositionally biased region" description="Polar residues" evidence="1">
    <location>
        <begin position="133"/>
        <end position="144"/>
    </location>
</feature>
<evidence type="ECO:0000259" key="2">
    <source>
        <dbReference type="Pfam" id="PF20231"/>
    </source>
</evidence>
<reference evidence="3" key="1">
    <citation type="submission" date="2009-11" db="EMBL/GenBank/DDBJ databases">
        <authorList>
            <consortium name="The Broad Institute Genome Sequencing Platform"/>
            <person name="Ward D."/>
            <person name="Feldgarden M."/>
            <person name="Earl A."/>
            <person name="Young S.K."/>
            <person name="Zeng Q."/>
            <person name="Koehrsen M."/>
            <person name="Alvarado L."/>
            <person name="Berlin A."/>
            <person name="Bochicchio J."/>
            <person name="Borenstein D."/>
            <person name="Chapman S.B."/>
            <person name="Chen Z."/>
            <person name="Engels R."/>
            <person name="Freedman E."/>
            <person name="Gellesch M."/>
            <person name="Goldberg J."/>
            <person name="Griggs A."/>
            <person name="Gujja S."/>
            <person name="Heilman E."/>
            <person name="Heiman D."/>
            <person name="Hepburn T."/>
            <person name="Howarth C."/>
            <person name="Jen D."/>
            <person name="Larson L."/>
            <person name="Lewis B."/>
            <person name="Mehta T."/>
            <person name="Park D."/>
            <person name="Pearson M."/>
            <person name="Roberts A."/>
            <person name="Saif S."/>
            <person name="Shea T."/>
            <person name="Shenoy N."/>
            <person name="Sisk P."/>
            <person name="Stolte C."/>
            <person name="Sykes S."/>
            <person name="Thomson T."/>
            <person name="Walk T."/>
            <person name="White J."/>
            <person name="Yandava C."/>
            <person name="Izard J."/>
            <person name="Baranova O.V."/>
            <person name="Blanton J.M."/>
            <person name="Tanner A.C."/>
            <person name="Dewhirst F.E."/>
            <person name="Haas B."/>
            <person name="Nusbaum C."/>
            <person name="Birren B."/>
        </authorList>
    </citation>
    <scope>NUCLEOTIDE SEQUENCE [LARGE SCALE GENOMIC DNA]</scope>
    <source>
        <strain evidence="3">1-1 BBBD Race 1</strain>
    </source>
</reference>
<evidence type="ECO:0000313" key="3">
    <source>
        <dbReference type="EMBL" id="OAV98166.1"/>
    </source>
</evidence>
<dbReference type="Pfam" id="PF20231">
    <property type="entry name" value="DUF6589"/>
    <property type="match status" value="1"/>
</dbReference>
<feature type="domain" description="DUF6589" evidence="2">
    <location>
        <begin position="331"/>
        <end position="449"/>
    </location>
</feature>
<dbReference type="AlphaFoldDB" id="A0A180GZ91"/>
<evidence type="ECO:0000313" key="4">
    <source>
        <dbReference type="EnsemblFungi" id="PTTG_01728-t43_1-p1"/>
    </source>
</evidence>
<dbReference type="EMBL" id="ADAS02000009">
    <property type="protein sequence ID" value="OAV98166.1"/>
    <property type="molecule type" value="Genomic_DNA"/>
</dbReference>
<sequence>MSPKQFMLHYLTSPNSELAYLRRHWAQPTGIESSVELIQAIGAFMKQSPAGRQAIEIVRQEEPPTGVYPQGSFQSSTTVEADFFSAESRDRQDASLTTNMPFLSNVLMGMLPAQNPQHHRFNEEEELAPKNGSDANTTGVNSTETSDRLFVGEDTPGALTGIDMDYIGYEENTDGHNAATMRFRRIVLTVCAMMAFAVNRRCNSLQLNNAVRLMACGVSERVQDYLNHVGLSSSRRSALSAMSSLATEAAADLRVAMRLNQSVPIAPTICIDNIDMEQRVHDPSVGHRSHTFRGTWGYVHVPDSELVSSLVLPDLSLQSYHASIEKVKSMTIEPHMFLPTPAKDQTNAMVWKAQIAKVLFEYLAVPKDRATAIPMASPVIEQITPKKPKIHMLKLMNASDNSAEGVGQVFQLIIGQSGLSVKDFFSRLQPMDGDLGTVQNFNCLKSQRSPIRGITYTLEHCDRHLHASLWKHEGLKGLWGLAKFAGSGFPGREGHPKKRLYTDD</sequence>
<reference evidence="3" key="2">
    <citation type="submission" date="2016-05" db="EMBL/GenBank/DDBJ databases">
        <title>Comparative analysis highlights variable genome content of wheat rusts and divergence of the mating loci.</title>
        <authorList>
            <person name="Cuomo C.A."/>
            <person name="Bakkeren G."/>
            <person name="Szabo L."/>
            <person name="Khalil H."/>
            <person name="Joly D."/>
            <person name="Goldberg J."/>
            <person name="Young S."/>
            <person name="Zeng Q."/>
            <person name="Fellers J."/>
        </authorList>
    </citation>
    <scope>NUCLEOTIDE SEQUENCE [LARGE SCALE GENOMIC DNA]</scope>
    <source>
        <strain evidence="3">1-1 BBBD Race 1</strain>
    </source>
</reference>
<name>A0A180GZ91_PUCT1</name>
<gene>
    <name evidence="3" type="ORF">PTTG_01728</name>
</gene>
<accession>A0A180GZ91</accession>
<reference evidence="4 5" key="3">
    <citation type="journal article" date="2017" name="G3 (Bethesda)">
        <title>Comparative analysis highlights variable genome content of wheat rusts and divergence of the mating loci.</title>
        <authorList>
            <person name="Cuomo C.A."/>
            <person name="Bakkeren G."/>
            <person name="Khalil H.B."/>
            <person name="Panwar V."/>
            <person name="Joly D."/>
            <person name="Linning R."/>
            <person name="Sakthikumar S."/>
            <person name="Song X."/>
            <person name="Adiconis X."/>
            <person name="Fan L."/>
            <person name="Goldberg J.M."/>
            <person name="Levin J.Z."/>
            <person name="Young S."/>
            <person name="Zeng Q."/>
            <person name="Anikster Y."/>
            <person name="Bruce M."/>
            <person name="Wang M."/>
            <person name="Yin C."/>
            <person name="McCallum B."/>
            <person name="Szabo L.J."/>
            <person name="Hulbert S."/>
            <person name="Chen X."/>
            <person name="Fellers J.P."/>
        </authorList>
    </citation>
    <scope>NUCLEOTIDE SEQUENCE</scope>
    <source>
        <strain evidence="5">Isolate 1-1 / race 1 (BBBD)</strain>
        <strain evidence="4">isolate 1-1 / race 1 (BBBD)</strain>
    </source>
</reference>
<protein>
    <recommendedName>
        <fullName evidence="2">DUF6589 domain-containing protein</fullName>
    </recommendedName>
</protein>
<evidence type="ECO:0000256" key="1">
    <source>
        <dbReference type="SAM" id="MobiDB-lite"/>
    </source>
</evidence>
<reference evidence="4" key="4">
    <citation type="submission" date="2025-05" db="UniProtKB">
        <authorList>
            <consortium name="EnsemblFungi"/>
        </authorList>
    </citation>
    <scope>IDENTIFICATION</scope>
    <source>
        <strain evidence="4">isolate 1-1 / race 1 (BBBD)</strain>
    </source>
</reference>
<dbReference type="InterPro" id="IPR046496">
    <property type="entry name" value="DUF6589"/>
</dbReference>
<dbReference type="EnsemblFungi" id="PTTG_01728-t43_1">
    <property type="protein sequence ID" value="PTTG_01728-t43_1-p1"/>
    <property type="gene ID" value="PTTG_01728"/>
</dbReference>